<feature type="transmembrane region" description="Helical" evidence="9">
    <location>
        <begin position="229"/>
        <end position="254"/>
    </location>
</feature>
<sequence length="339" mass="39415">MARFRFLDRILESYRLKTVERIHTVKDVIFKGGILAFVAAVIIWIAIFLYIAFYNTYMPSIFHSRPVHLQFKSCDEEKGICSFPAAHVRLTRKQQLLMVGQSYKIHVNLEMPESPANKELGMFMTCAEMRGKNGMLIDSSCRSAMLHYRSGLLHLIKTLVMSPMLIYGTSEEKQTVTIELFSDFEEDQNHPVTNIYVEIQSRYIELYSATLEIYAHFTGLRYLMFHWPVLSAAVGICSNLFFIVLICTLSWWHLSQIDQEEYSSSKHGKKKEKDERPKYFFAFKGETDESSFEEASFMEDTSKDEEEISSLDLPKGSREYITELTRSESFQNMEEQSEC</sequence>
<evidence type="ECO:0000256" key="8">
    <source>
        <dbReference type="SAM" id="MobiDB-lite"/>
    </source>
</evidence>
<accession>A0AAN9V5Q3</accession>
<feature type="transmembrane region" description="Helical" evidence="9">
    <location>
        <begin position="34"/>
        <end position="55"/>
    </location>
</feature>
<evidence type="ECO:0000256" key="2">
    <source>
        <dbReference type="ARBA" id="ARBA00022064"/>
    </source>
</evidence>
<gene>
    <name evidence="10" type="ORF">R5R35_011456</name>
</gene>
<evidence type="ECO:0000256" key="1">
    <source>
        <dbReference type="ARBA" id="ARBA00004477"/>
    </source>
</evidence>
<dbReference type="Pfam" id="PF06775">
    <property type="entry name" value="Seipin"/>
    <property type="match status" value="1"/>
</dbReference>
<evidence type="ECO:0000256" key="4">
    <source>
        <dbReference type="ARBA" id="ARBA00022824"/>
    </source>
</evidence>
<dbReference type="CDD" id="cd23995">
    <property type="entry name" value="Seipin_BSCL2_like"/>
    <property type="match status" value="1"/>
</dbReference>
<evidence type="ECO:0000256" key="6">
    <source>
        <dbReference type="ARBA" id="ARBA00023098"/>
    </source>
</evidence>
<dbReference type="GO" id="GO:0006629">
    <property type="term" value="P:lipid metabolic process"/>
    <property type="evidence" value="ECO:0007669"/>
    <property type="project" value="UniProtKB-KW"/>
</dbReference>
<proteinExistence type="predicted"/>
<evidence type="ECO:0000313" key="11">
    <source>
        <dbReference type="Proteomes" id="UP001378592"/>
    </source>
</evidence>
<name>A0AAN9V5Q3_9ORTH</name>
<organism evidence="10 11">
    <name type="scientific">Gryllus longicercus</name>
    <dbReference type="NCBI Taxonomy" id="2509291"/>
    <lineage>
        <taxon>Eukaryota</taxon>
        <taxon>Metazoa</taxon>
        <taxon>Ecdysozoa</taxon>
        <taxon>Arthropoda</taxon>
        <taxon>Hexapoda</taxon>
        <taxon>Insecta</taxon>
        <taxon>Pterygota</taxon>
        <taxon>Neoptera</taxon>
        <taxon>Polyneoptera</taxon>
        <taxon>Orthoptera</taxon>
        <taxon>Ensifera</taxon>
        <taxon>Gryllidea</taxon>
        <taxon>Grylloidea</taxon>
        <taxon>Gryllidae</taxon>
        <taxon>Gryllinae</taxon>
        <taxon>Gryllus</taxon>
    </lineage>
</organism>
<dbReference type="EMBL" id="JAZDUA010000571">
    <property type="protein sequence ID" value="KAK7790997.1"/>
    <property type="molecule type" value="Genomic_DNA"/>
</dbReference>
<dbReference type="AlphaFoldDB" id="A0AAN9V5Q3"/>
<reference evidence="10 11" key="1">
    <citation type="submission" date="2024-03" db="EMBL/GenBank/DDBJ databases">
        <title>The genome assembly and annotation of the cricket Gryllus longicercus Weissman &amp; Gray.</title>
        <authorList>
            <person name="Szrajer S."/>
            <person name="Gray D."/>
            <person name="Ylla G."/>
        </authorList>
    </citation>
    <scope>NUCLEOTIDE SEQUENCE [LARGE SCALE GENOMIC DNA]</scope>
    <source>
        <strain evidence="10">DAG 2021-001</strain>
        <tissue evidence="10">Whole body minus gut</tissue>
    </source>
</reference>
<feature type="region of interest" description="Disordered" evidence="8">
    <location>
        <begin position="288"/>
        <end position="316"/>
    </location>
</feature>
<keyword evidence="6" id="KW-0443">Lipid metabolism</keyword>
<keyword evidence="5 9" id="KW-1133">Transmembrane helix</keyword>
<evidence type="ECO:0000256" key="5">
    <source>
        <dbReference type="ARBA" id="ARBA00022989"/>
    </source>
</evidence>
<keyword evidence="11" id="KW-1185">Reference proteome</keyword>
<dbReference type="InterPro" id="IPR009617">
    <property type="entry name" value="Seipin"/>
</dbReference>
<protein>
    <recommendedName>
        <fullName evidence="2">Seipin</fullName>
    </recommendedName>
</protein>
<dbReference type="GO" id="GO:0140042">
    <property type="term" value="P:lipid droplet formation"/>
    <property type="evidence" value="ECO:0007669"/>
    <property type="project" value="UniProtKB-ARBA"/>
</dbReference>
<dbReference type="PANTHER" id="PTHR21212">
    <property type="entry name" value="BERNARDINELLI-SEIP CONGENITAL LIPODYSTROPHY 2 HOMOLOG BSCL2 PROTEIN"/>
    <property type="match status" value="1"/>
</dbReference>
<dbReference type="PANTHER" id="PTHR21212:SF0">
    <property type="entry name" value="SEIPIN"/>
    <property type="match status" value="1"/>
</dbReference>
<evidence type="ECO:0000256" key="3">
    <source>
        <dbReference type="ARBA" id="ARBA00022692"/>
    </source>
</evidence>
<comment type="caution">
    <text evidence="10">The sequence shown here is derived from an EMBL/GenBank/DDBJ whole genome shotgun (WGS) entry which is preliminary data.</text>
</comment>
<keyword evidence="4" id="KW-0256">Endoplasmic reticulum</keyword>
<dbReference type="Proteomes" id="UP001378592">
    <property type="component" value="Unassembled WGS sequence"/>
</dbReference>
<keyword evidence="7 9" id="KW-0472">Membrane</keyword>
<evidence type="ECO:0000313" key="10">
    <source>
        <dbReference type="EMBL" id="KAK7790997.1"/>
    </source>
</evidence>
<comment type="subcellular location">
    <subcellularLocation>
        <location evidence="1">Endoplasmic reticulum membrane</location>
        <topology evidence="1">Multi-pass membrane protein</topology>
    </subcellularLocation>
</comment>
<evidence type="ECO:0000256" key="9">
    <source>
        <dbReference type="SAM" id="Phobius"/>
    </source>
</evidence>
<dbReference type="GO" id="GO:0005789">
    <property type="term" value="C:endoplasmic reticulum membrane"/>
    <property type="evidence" value="ECO:0007669"/>
    <property type="project" value="UniProtKB-SubCell"/>
</dbReference>
<keyword evidence="3 9" id="KW-0812">Transmembrane</keyword>
<evidence type="ECO:0000256" key="7">
    <source>
        <dbReference type="ARBA" id="ARBA00023136"/>
    </source>
</evidence>